<evidence type="ECO:0000256" key="6">
    <source>
        <dbReference type="ARBA" id="ARBA00022833"/>
    </source>
</evidence>
<gene>
    <name evidence="10" type="ORF">LUA448_LOCUS12671</name>
</gene>
<keyword evidence="6" id="KW-0862">Zinc</keyword>
<reference evidence="10" key="1">
    <citation type="submission" date="2021-02" db="EMBL/GenBank/DDBJ databases">
        <authorList>
            <person name="Nowell W R."/>
        </authorList>
    </citation>
    <scope>NUCLEOTIDE SEQUENCE</scope>
</reference>
<dbReference type="GO" id="GO:0098560">
    <property type="term" value="C:cytoplasmic side of late endosome membrane"/>
    <property type="evidence" value="ECO:0007669"/>
    <property type="project" value="TreeGrafter"/>
</dbReference>
<evidence type="ECO:0000256" key="4">
    <source>
        <dbReference type="ARBA" id="ARBA00005975"/>
    </source>
</evidence>
<evidence type="ECO:0000313" key="10">
    <source>
        <dbReference type="EMBL" id="CAF3346695.1"/>
    </source>
</evidence>
<dbReference type="PANTHER" id="PTHR23292:SF46">
    <property type="entry name" value="LIPOPOLYSACCHARIDE-INDUCED TUMOR NECROSIS FACTOR-ALPHA FACTOR HOMOLOG"/>
    <property type="match status" value="1"/>
</dbReference>
<organism evidence="10 11">
    <name type="scientific">Rotaria socialis</name>
    <dbReference type="NCBI Taxonomy" id="392032"/>
    <lineage>
        <taxon>Eukaryota</taxon>
        <taxon>Metazoa</taxon>
        <taxon>Spiralia</taxon>
        <taxon>Gnathifera</taxon>
        <taxon>Rotifera</taxon>
        <taxon>Eurotatoria</taxon>
        <taxon>Bdelloidea</taxon>
        <taxon>Philodinida</taxon>
        <taxon>Philodinidae</taxon>
        <taxon>Rotaria</taxon>
    </lineage>
</organism>
<evidence type="ECO:0000256" key="1">
    <source>
        <dbReference type="ARBA" id="ARBA00004414"/>
    </source>
</evidence>
<accession>A0A817W0V9</accession>
<proteinExistence type="inferred from homology"/>
<evidence type="ECO:0000256" key="7">
    <source>
        <dbReference type="ARBA" id="ARBA00023136"/>
    </source>
</evidence>
<dbReference type="EMBL" id="CAJNYD010001535">
    <property type="protein sequence ID" value="CAF3346695.1"/>
    <property type="molecule type" value="Genomic_DNA"/>
</dbReference>
<evidence type="ECO:0000313" key="11">
    <source>
        <dbReference type="Proteomes" id="UP000663833"/>
    </source>
</evidence>
<dbReference type="PROSITE" id="PS51837">
    <property type="entry name" value="LITAF"/>
    <property type="match status" value="1"/>
</dbReference>
<dbReference type="AlphaFoldDB" id="A0A817W0V9"/>
<comment type="caution">
    <text evidence="10">The sequence shown here is derived from an EMBL/GenBank/DDBJ whole genome shotgun (WGS) entry which is preliminary data.</text>
</comment>
<dbReference type="GO" id="GO:0005634">
    <property type="term" value="C:nucleus"/>
    <property type="evidence" value="ECO:0007669"/>
    <property type="project" value="TreeGrafter"/>
</dbReference>
<dbReference type="GO" id="GO:0008270">
    <property type="term" value="F:zinc ion binding"/>
    <property type="evidence" value="ECO:0007669"/>
    <property type="project" value="TreeGrafter"/>
</dbReference>
<feature type="transmembrane region" description="Helical" evidence="8">
    <location>
        <begin position="71"/>
        <end position="96"/>
    </location>
</feature>
<dbReference type="Pfam" id="PF10601">
    <property type="entry name" value="zf-LITAF-like"/>
    <property type="match status" value="1"/>
</dbReference>
<evidence type="ECO:0000256" key="3">
    <source>
        <dbReference type="ARBA" id="ARBA00004630"/>
    </source>
</evidence>
<comment type="subcellular location">
    <subcellularLocation>
        <location evidence="2">Endosome membrane</location>
        <topology evidence="2">Peripheral membrane protein</topology>
    </subcellularLocation>
    <subcellularLocation>
        <location evidence="1">Late endosome membrane</location>
    </subcellularLocation>
    <subcellularLocation>
        <location evidence="3">Lysosome membrane</location>
        <topology evidence="3">Peripheral membrane protein</topology>
        <orientation evidence="3">Cytoplasmic side</orientation>
    </subcellularLocation>
</comment>
<evidence type="ECO:0000256" key="5">
    <source>
        <dbReference type="ARBA" id="ARBA00022723"/>
    </source>
</evidence>
<evidence type="ECO:0000256" key="8">
    <source>
        <dbReference type="SAM" id="Phobius"/>
    </source>
</evidence>
<name>A0A817W0V9_9BILA</name>
<dbReference type="InterPro" id="IPR006629">
    <property type="entry name" value="LITAF"/>
</dbReference>
<dbReference type="PANTHER" id="PTHR23292">
    <property type="entry name" value="LIPOPOLYSACCHARIDE-INDUCED TUMOR NECROSIS FACTOR-ALPHA FACTOR"/>
    <property type="match status" value="1"/>
</dbReference>
<evidence type="ECO:0000256" key="2">
    <source>
        <dbReference type="ARBA" id="ARBA00004481"/>
    </source>
</evidence>
<evidence type="ECO:0000259" key="9">
    <source>
        <dbReference type="PROSITE" id="PS51837"/>
    </source>
</evidence>
<dbReference type="SMART" id="SM00714">
    <property type="entry name" value="LITAF"/>
    <property type="match status" value="1"/>
</dbReference>
<keyword evidence="8" id="KW-0812">Transmembrane</keyword>
<keyword evidence="7 8" id="KW-0472">Membrane</keyword>
<sequence>MNTEIMPPPPYNEKAAARYIYQSPPPIMNPTLQQPGFHGTTMGPLSEHPMQCVCSRCGALIVTRTEKEAGVVTWLLCGGLILIGCWLCCCFIPFCIDGAKDTAHYCPNCGSLVGVKHLI</sequence>
<protein>
    <recommendedName>
        <fullName evidence="9">LITAF domain-containing protein</fullName>
    </recommendedName>
</protein>
<keyword evidence="5" id="KW-0479">Metal-binding</keyword>
<keyword evidence="8" id="KW-1133">Transmembrane helix</keyword>
<comment type="similarity">
    <text evidence="4">Belongs to the CDIP1/LITAF family.</text>
</comment>
<dbReference type="Proteomes" id="UP000663833">
    <property type="component" value="Unassembled WGS sequence"/>
</dbReference>
<feature type="domain" description="LITAF" evidence="9">
    <location>
        <begin position="34"/>
        <end position="118"/>
    </location>
</feature>
<dbReference type="InterPro" id="IPR037519">
    <property type="entry name" value="LITAF_fam"/>
</dbReference>
<dbReference type="GO" id="GO:0098574">
    <property type="term" value="C:cytoplasmic side of lysosomal membrane"/>
    <property type="evidence" value="ECO:0007669"/>
    <property type="project" value="TreeGrafter"/>
</dbReference>